<feature type="transmembrane region" description="Helical" evidence="2">
    <location>
        <begin position="180"/>
        <end position="199"/>
    </location>
</feature>
<dbReference type="Proteomes" id="UP000182938">
    <property type="component" value="Chromosome"/>
</dbReference>
<organism evidence="3 4">
    <name type="scientific">Janibacter indicus</name>
    <dbReference type="NCBI Taxonomy" id="857417"/>
    <lineage>
        <taxon>Bacteria</taxon>
        <taxon>Bacillati</taxon>
        <taxon>Actinomycetota</taxon>
        <taxon>Actinomycetes</taxon>
        <taxon>Micrococcales</taxon>
        <taxon>Intrasporangiaceae</taxon>
        <taxon>Janibacter</taxon>
    </lineage>
</organism>
<accession>A0A1L3MCW2</accession>
<evidence type="ECO:0000256" key="1">
    <source>
        <dbReference type="SAM" id="MobiDB-lite"/>
    </source>
</evidence>
<feature type="transmembrane region" description="Helical" evidence="2">
    <location>
        <begin position="140"/>
        <end position="159"/>
    </location>
</feature>
<keyword evidence="2" id="KW-1133">Transmembrane helix</keyword>
<feature type="transmembrane region" description="Helical" evidence="2">
    <location>
        <begin position="244"/>
        <end position="263"/>
    </location>
</feature>
<feature type="compositionally biased region" description="Low complexity" evidence="1">
    <location>
        <begin position="1"/>
        <end position="20"/>
    </location>
</feature>
<feature type="transmembrane region" description="Helical" evidence="2">
    <location>
        <begin position="30"/>
        <end position="49"/>
    </location>
</feature>
<evidence type="ECO:0000256" key="2">
    <source>
        <dbReference type="SAM" id="Phobius"/>
    </source>
</evidence>
<name>A0A1L3MCW2_9MICO</name>
<evidence type="ECO:0000313" key="3">
    <source>
        <dbReference type="EMBL" id="APH00183.1"/>
    </source>
</evidence>
<dbReference type="RefSeq" id="WP_072623361.1">
    <property type="nucleotide sequence ID" value="NZ_CP013290.1"/>
</dbReference>
<gene>
    <name evidence="3" type="ORF">ASJ30_00430</name>
</gene>
<proteinExistence type="predicted"/>
<feature type="region of interest" description="Disordered" evidence="1">
    <location>
        <begin position="1"/>
        <end position="24"/>
    </location>
</feature>
<dbReference type="AlphaFoldDB" id="A0A1L3MCW2"/>
<dbReference type="KEGG" id="jte:ASJ30_00430"/>
<dbReference type="EMBL" id="CP013290">
    <property type="protein sequence ID" value="APH00183.1"/>
    <property type="molecule type" value="Genomic_DNA"/>
</dbReference>
<evidence type="ECO:0000313" key="4">
    <source>
        <dbReference type="Proteomes" id="UP000182938"/>
    </source>
</evidence>
<feature type="transmembrane region" description="Helical" evidence="2">
    <location>
        <begin position="205"/>
        <end position="224"/>
    </location>
</feature>
<reference evidence="3 4" key="1">
    <citation type="submission" date="2015-11" db="EMBL/GenBank/DDBJ databases">
        <authorList>
            <person name="Zhang Y."/>
            <person name="Guo Z."/>
        </authorList>
    </citation>
    <scope>NUCLEOTIDE SEQUENCE [LARGE SCALE GENOMIC DNA]</scope>
    <source>
        <strain evidence="3 4">YFY001</strain>
    </source>
</reference>
<protein>
    <submittedName>
        <fullName evidence="3">Uncharacterized protein</fullName>
    </submittedName>
</protein>
<feature type="transmembrane region" description="Helical" evidence="2">
    <location>
        <begin position="116"/>
        <end position="134"/>
    </location>
</feature>
<keyword evidence="4" id="KW-1185">Reference proteome</keyword>
<feature type="transmembrane region" description="Helical" evidence="2">
    <location>
        <begin position="74"/>
        <end position="95"/>
    </location>
</feature>
<keyword evidence="2" id="KW-0812">Transmembrane</keyword>
<sequence length="282" mass="29219">MTSPSATRQAAPADAARPATKGGGSPLRHWPWALLTVALIALVAVGWSATASYPEQIGSCAEAGCEIAAGHRVLAHWGGMAAAGLALAAGLLACLRSRSTQPTTFPARLSPMWHGTVVGIVVMVLATFTLWPTVRVGMLSPPLGVAVLAVEWVLLAVALDRMHLAARPASAPRRRLLQSLAVAAAVVVLEVALPLVSPFRALSAGMLQIALVQAGLALALTTWLSLRDPAGHGDAHGERRTARLATLGMLVVVVTISVTGLHLGPGSAERFGRDLADLVQPW</sequence>
<keyword evidence="2" id="KW-0472">Membrane</keyword>